<feature type="compositionally biased region" description="Low complexity" evidence="1">
    <location>
        <begin position="247"/>
        <end position="258"/>
    </location>
</feature>
<sequence>MPIRLPRLFTQCIPVGHRGRPPAQASAPPPPPPSAPREQGPLAARGGQSSTHAQRRPRNGQALATAARTGGTEPEAGAAGKAAPAPVRKKTMLVELLGRTVEEMHAPYREEPASASGAHAAPVPETPDPASPQGTAEAPLVPEGTPDTLPPEPMGLQEPPELPEEPVSPQAVAPGTADSPLTVDDAAMPVPPSAQAEETPWTQARIAMSLGDGAAVRAPRHAARENTLPTIPELPQEDGTASSEIQPADASPARAAPAAKAAPVVPAAGPGDGAAVARGKPAKVAAPNRPWHGGVTARPWSVSAGLGPTSIARVGDGPLRHGAPTLPTARREESLSLPEFSRKAMRTVSGVVERMGRPEFPIEERPGQGRLGRKMAKLVPFLHPKPLAGLKTIESAAPGRAAAGRKARVAVDPGGSETRVGLPLIEAAGRLLKTETDADAQDFALKEIERHAADLSGRVAQVGREFGEDAQDAVALQQALRGQQRALLLARGRLPEEERPAMLQQGKRLVDAIAHLDAAAKAQRAVGEALTEAHRIVAVAQEARESARGQWEQSERAALDGIYRQPPGFEDTPASQALGERLRGAIAALPERGKDALPASIAAEQWSRALSMATQGDPGRAAVVLDRLQERPLLDWVELEAGRPEAEAGGVAQADVRALFRLVGEEPRGPELLHLLASNRADPLDSATAQAMRTYWRADIARQAETQEPVRQWLDGAHRIAAHAAHGRPLDGFPDVEVAAYNAVRNGYTSNAPGTPYAKHNERMLKLTHEWIDRIDRTQRTLAETLLPSRGKTPFSPENIALATSQAEAFGIPTLRTQADMLVKLSAGRLQEIAEAGLMQALVDGGAEEQARARLFDVSLQELARHIAERDKGNVSSARLDRKDFDAIRAAVAQVLDEEPAAAARGKGWSSKLRKTLHKPSESRHQQLPELFEEMAKKGATPAEALRAGVQLLLSPSGPEMPEALSQELLDALGLEAMESKIAASRNRVLEQPEDLADFLQPMIEGFQLRQRIRLAGGGVEGLGLPLLPYSTPLRKLFLDVQANLSRRDEAYVQLFMPLIGMELSFGSAETRAADARLNIGPRWQVKNWFSVVLGSRVRASGQKQASEATLMRFLRKRHEEDVMKAQMAEAVNSIARLDRIAPNKGPAYSGPMEAVLARCPAVSISELAAGSRALSADARVAGIATLGKDLGGDGGITLGGGGNLGFTATAERTRNWTDERFGHTTVAGDKGSTARQTVVANATVSARVPAFRASQPLAVERTVDAEGNEAVRARGGSVGGASNSGFIDASRELYWQMQRHGLSPFTINGKQDADIDRHYASPTEMLAEVQLNRERWLARCVETLEPDEQGVKDTPANRAHAAAIMEDFEEELKYLGEHSPISQYNINDSMRGQAAAWIDGLALGRSLARRREDGAAYADEATRQIDAVLQGPATFRQLTHIVRERSRQTADRFGLNYGIRRQGVNAVDVQRTATQYPRA</sequence>
<reference evidence="2 3" key="1">
    <citation type="submission" date="2018-06" db="EMBL/GenBank/DDBJ databases">
        <title>Genomic Encyclopedia of Archaeal and Bacterial Type Strains, Phase II (KMG-II): from individual species to whole genera.</title>
        <authorList>
            <person name="Goeker M."/>
        </authorList>
    </citation>
    <scope>NUCLEOTIDE SEQUENCE [LARGE SCALE GENOMIC DNA]</scope>
    <source>
        <strain evidence="2 3">CFPB 3232</strain>
    </source>
</reference>
<dbReference type="Proteomes" id="UP000248856">
    <property type="component" value="Unassembled WGS sequence"/>
</dbReference>
<feature type="region of interest" description="Disordered" evidence="1">
    <location>
        <begin position="311"/>
        <end position="331"/>
    </location>
</feature>
<dbReference type="EMBL" id="QLTA01000038">
    <property type="protein sequence ID" value="RAR77279.1"/>
    <property type="molecule type" value="Genomic_DNA"/>
</dbReference>
<evidence type="ECO:0000256" key="1">
    <source>
        <dbReference type="SAM" id="MobiDB-lite"/>
    </source>
</evidence>
<feature type="region of interest" description="Disordered" evidence="1">
    <location>
        <begin position="14"/>
        <end position="89"/>
    </location>
</feature>
<evidence type="ECO:0000313" key="2">
    <source>
        <dbReference type="EMBL" id="RAR77279.1"/>
    </source>
</evidence>
<feature type="region of interest" description="Disordered" evidence="1">
    <location>
        <begin position="103"/>
        <end position="199"/>
    </location>
</feature>
<feature type="compositionally biased region" description="Basic and acidic residues" evidence="1">
    <location>
        <begin position="103"/>
        <end position="112"/>
    </location>
</feature>
<comment type="caution">
    <text evidence="2">The sequence shown here is derived from an EMBL/GenBank/DDBJ whole genome shotgun (WGS) entry which is preliminary data.</text>
</comment>
<accession>A0A328YU03</accession>
<proteinExistence type="predicted"/>
<gene>
    <name evidence="2" type="ORF">AX018_103814</name>
</gene>
<name>A0A328YU03_9BURK</name>
<organism evidence="2 3">
    <name type="scientific">Paracidovorax anthurii</name>
    <dbReference type="NCBI Taxonomy" id="78229"/>
    <lineage>
        <taxon>Bacteria</taxon>
        <taxon>Pseudomonadati</taxon>
        <taxon>Pseudomonadota</taxon>
        <taxon>Betaproteobacteria</taxon>
        <taxon>Burkholderiales</taxon>
        <taxon>Comamonadaceae</taxon>
        <taxon>Paracidovorax</taxon>
    </lineage>
</organism>
<evidence type="ECO:0000313" key="3">
    <source>
        <dbReference type="Proteomes" id="UP000248856"/>
    </source>
</evidence>
<protein>
    <submittedName>
        <fullName evidence="2">Uncharacterized protein</fullName>
    </submittedName>
</protein>
<feature type="compositionally biased region" description="Low complexity" evidence="1">
    <location>
        <begin position="64"/>
        <end position="86"/>
    </location>
</feature>
<feature type="region of interest" description="Disordered" evidence="1">
    <location>
        <begin position="213"/>
        <end position="258"/>
    </location>
</feature>
<keyword evidence="3" id="KW-1185">Reference proteome</keyword>